<dbReference type="InterPro" id="IPR021858">
    <property type="entry name" value="Fun_TF"/>
</dbReference>
<accession>A0ABR4K2N7</accession>
<evidence type="ECO:0000313" key="7">
    <source>
        <dbReference type="EMBL" id="KAL2846593.1"/>
    </source>
</evidence>
<evidence type="ECO:0000259" key="6">
    <source>
        <dbReference type="PROSITE" id="PS50048"/>
    </source>
</evidence>
<gene>
    <name evidence="7" type="ORF">BJX68DRAFT_277111</name>
</gene>
<comment type="subcellular location">
    <subcellularLocation>
        <location evidence="1">Nucleus</location>
    </subcellularLocation>
</comment>
<comment type="caution">
    <text evidence="7">The sequence shown here is derived from an EMBL/GenBank/DDBJ whole genome shotgun (WGS) entry which is preliminary data.</text>
</comment>
<keyword evidence="4" id="KW-0804">Transcription</keyword>
<evidence type="ECO:0000256" key="1">
    <source>
        <dbReference type="ARBA" id="ARBA00004123"/>
    </source>
</evidence>
<dbReference type="PROSITE" id="PS50048">
    <property type="entry name" value="ZN2_CY6_FUNGAL_2"/>
    <property type="match status" value="1"/>
</dbReference>
<dbReference type="CDD" id="cd00067">
    <property type="entry name" value="GAL4"/>
    <property type="match status" value="1"/>
</dbReference>
<dbReference type="Gene3D" id="4.10.240.10">
    <property type="entry name" value="Zn(2)-C6 fungal-type DNA-binding domain"/>
    <property type="match status" value="1"/>
</dbReference>
<dbReference type="Pfam" id="PF11951">
    <property type="entry name" value="Fungal_trans_2"/>
    <property type="match status" value="1"/>
</dbReference>
<sequence>MPRRDPACATCREKCRRCDRARPVCKRCATRGLECKGYPETFQFKPVTVAVTAAEPRRVAARYTTRKRKLAALQPYEEEFPTTDVHRGLVSESWDGEVGLWSSSSIDYSPSPPPPPPPQQGNQMAELDDLLLQTQTQRLLAYYDTVICPHQIVLTGRGKRENPYRSYVLPLAYEQLGLLYAVLGLAACHDGLRNGKEDLREVADEYRLRCISCLRKSLENGISPQSHENERDGLFATIQLLLLHDICESGISTHGAHITGAMSICSQLRLSTTLTDKDERAIFFLGNLAWLDVIRSLSDATRLCFSPGLRQTIAALSTPKFEQVNGCPRDLFLMVGDALEYAKSRAMGRIDRRQYKQLLLGVQLRMYAWQLSDWAFPDGGDGDDGDNRNCWAAVGESFRHAFILYTSRLLAPERPAEAAVIQDSVTAILDAVSGIHTGPIELVILPLFIAGADCISRHSRHYVILRLDGISAISGFSTELPKMLLRQVWDARSRQAKRECENILWTAFSDYLII</sequence>
<keyword evidence="5" id="KW-0539">Nucleus</keyword>
<dbReference type="Proteomes" id="UP001610444">
    <property type="component" value="Unassembled WGS sequence"/>
</dbReference>
<protein>
    <submittedName>
        <fullName evidence="7">Fungal-specific transcription factor domain-containing protein</fullName>
    </submittedName>
</protein>
<keyword evidence="8" id="KW-1185">Reference proteome</keyword>
<keyword evidence="3" id="KW-0238">DNA-binding</keyword>
<evidence type="ECO:0000256" key="4">
    <source>
        <dbReference type="ARBA" id="ARBA00023163"/>
    </source>
</evidence>
<keyword evidence="2" id="KW-0805">Transcription regulation</keyword>
<feature type="domain" description="Zn(2)-C6 fungal-type" evidence="6">
    <location>
        <begin position="7"/>
        <end position="35"/>
    </location>
</feature>
<evidence type="ECO:0000256" key="3">
    <source>
        <dbReference type="ARBA" id="ARBA00023125"/>
    </source>
</evidence>
<dbReference type="EMBL" id="JBFXLR010000032">
    <property type="protein sequence ID" value="KAL2846593.1"/>
    <property type="molecule type" value="Genomic_DNA"/>
</dbReference>
<dbReference type="RefSeq" id="XP_070897287.1">
    <property type="nucleotide sequence ID" value="XM_071048267.1"/>
</dbReference>
<proteinExistence type="predicted"/>
<evidence type="ECO:0000256" key="2">
    <source>
        <dbReference type="ARBA" id="ARBA00023015"/>
    </source>
</evidence>
<organism evidence="7 8">
    <name type="scientific">Aspergillus pseudodeflectus</name>
    <dbReference type="NCBI Taxonomy" id="176178"/>
    <lineage>
        <taxon>Eukaryota</taxon>
        <taxon>Fungi</taxon>
        <taxon>Dikarya</taxon>
        <taxon>Ascomycota</taxon>
        <taxon>Pezizomycotina</taxon>
        <taxon>Eurotiomycetes</taxon>
        <taxon>Eurotiomycetidae</taxon>
        <taxon>Eurotiales</taxon>
        <taxon>Aspergillaceae</taxon>
        <taxon>Aspergillus</taxon>
        <taxon>Aspergillus subgen. Nidulantes</taxon>
    </lineage>
</organism>
<dbReference type="PANTHER" id="PTHR37534:SF49">
    <property type="entry name" value="LYSINE BIOSYNTHESIS REGULATORY PROTEIN LYS14"/>
    <property type="match status" value="1"/>
</dbReference>
<reference evidence="7 8" key="1">
    <citation type="submission" date="2024-07" db="EMBL/GenBank/DDBJ databases">
        <title>Section-level genome sequencing and comparative genomics of Aspergillus sections Usti and Cavernicolus.</title>
        <authorList>
            <consortium name="Lawrence Berkeley National Laboratory"/>
            <person name="Nybo J.L."/>
            <person name="Vesth T.C."/>
            <person name="Theobald S."/>
            <person name="Frisvad J.C."/>
            <person name="Larsen T.O."/>
            <person name="Kjaerboelling I."/>
            <person name="Rothschild-Mancinelli K."/>
            <person name="Lyhne E.K."/>
            <person name="Kogle M.E."/>
            <person name="Barry K."/>
            <person name="Clum A."/>
            <person name="Na H."/>
            <person name="Ledsgaard L."/>
            <person name="Lin J."/>
            <person name="Lipzen A."/>
            <person name="Kuo A."/>
            <person name="Riley R."/>
            <person name="Mondo S."/>
            <person name="LaButti K."/>
            <person name="Haridas S."/>
            <person name="Pangalinan J."/>
            <person name="Salamov A.A."/>
            <person name="Simmons B.A."/>
            <person name="Magnuson J.K."/>
            <person name="Chen J."/>
            <person name="Drula E."/>
            <person name="Henrissat B."/>
            <person name="Wiebenga A."/>
            <person name="Lubbers R.J."/>
            <person name="Gomes A.C."/>
            <person name="Macurrencykelacurrency M.R."/>
            <person name="Stajich J."/>
            <person name="Grigoriev I.V."/>
            <person name="Mortensen U.H."/>
            <person name="De vries R.P."/>
            <person name="Baker S.E."/>
            <person name="Andersen M.R."/>
        </authorList>
    </citation>
    <scope>NUCLEOTIDE SEQUENCE [LARGE SCALE GENOMIC DNA]</scope>
    <source>
        <strain evidence="7 8">CBS 756.74</strain>
    </source>
</reference>
<dbReference type="InterPro" id="IPR036864">
    <property type="entry name" value="Zn2-C6_fun-type_DNA-bd_sf"/>
</dbReference>
<dbReference type="InterPro" id="IPR001138">
    <property type="entry name" value="Zn2Cys6_DnaBD"/>
</dbReference>
<dbReference type="SUPFAM" id="SSF57701">
    <property type="entry name" value="Zn2/Cys6 DNA-binding domain"/>
    <property type="match status" value="1"/>
</dbReference>
<evidence type="ECO:0000313" key="8">
    <source>
        <dbReference type="Proteomes" id="UP001610444"/>
    </source>
</evidence>
<dbReference type="PANTHER" id="PTHR37534">
    <property type="entry name" value="TRANSCRIPTIONAL ACTIVATOR PROTEIN UGA3"/>
    <property type="match status" value="1"/>
</dbReference>
<name>A0ABR4K2N7_9EURO</name>
<dbReference type="SMART" id="SM00066">
    <property type="entry name" value="GAL4"/>
    <property type="match status" value="1"/>
</dbReference>
<dbReference type="Pfam" id="PF00172">
    <property type="entry name" value="Zn_clus"/>
    <property type="match status" value="1"/>
</dbReference>
<evidence type="ECO:0000256" key="5">
    <source>
        <dbReference type="ARBA" id="ARBA00023242"/>
    </source>
</evidence>
<dbReference type="GeneID" id="98163431"/>